<accession>A0ABY3C7T0</accession>
<comment type="caution">
    <text evidence="4">The sequence shown here is derived from an EMBL/GenBank/DDBJ whole genome shotgun (WGS) entry which is preliminary data.</text>
</comment>
<dbReference type="Pfam" id="PF17289">
    <property type="entry name" value="Terminase_6C"/>
    <property type="match status" value="1"/>
</dbReference>
<evidence type="ECO:0000256" key="1">
    <source>
        <dbReference type="ARBA" id="ARBA00022612"/>
    </source>
</evidence>
<dbReference type="Proteomes" id="UP000733744">
    <property type="component" value="Unassembled WGS sequence"/>
</dbReference>
<dbReference type="InterPro" id="IPR035421">
    <property type="entry name" value="Terminase_6C"/>
</dbReference>
<evidence type="ECO:0000313" key="4">
    <source>
        <dbReference type="EMBL" id="TRW92121.1"/>
    </source>
</evidence>
<protein>
    <recommendedName>
        <fullName evidence="3">Terminase large subunit gp17-like C-terminal domain-containing protein</fullName>
    </recommendedName>
</protein>
<evidence type="ECO:0000256" key="2">
    <source>
        <dbReference type="SAM" id="SignalP"/>
    </source>
</evidence>
<keyword evidence="5" id="KW-1185">Reference proteome</keyword>
<gene>
    <name evidence="4" type="ORF">EKO24_015785</name>
</gene>
<keyword evidence="2" id="KW-0732">Signal</keyword>
<feature type="domain" description="Terminase large subunit gp17-like C-terminal" evidence="3">
    <location>
        <begin position="61"/>
        <end position="124"/>
    </location>
</feature>
<dbReference type="Gene3D" id="3.30.420.240">
    <property type="match status" value="1"/>
</dbReference>
<reference evidence="4 5" key="1">
    <citation type="journal article" date="2019" name="Antonie Van Leeuwenhoek">
        <title>Description of 'Ca. Methylobacter oryzae' KRF1, a novel species from the environmentally important Methylobacter clade 2.</title>
        <authorList>
            <person name="Khatri K."/>
            <person name="Mohite J.A."/>
            <person name="Pandit P.S."/>
            <person name="Bahulikar R."/>
            <person name="Rahalkar M.C."/>
        </authorList>
    </citation>
    <scope>NUCLEOTIDE SEQUENCE [LARGE SCALE GENOMIC DNA]</scope>
    <source>
        <strain evidence="4 5">KRF1</strain>
    </source>
</reference>
<proteinExistence type="predicted"/>
<dbReference type="EMBL" id="RYFG02000109">
    <property type="protein sequence ID" value="TRW92121.1"/>
    <property type="molecule type" value="Genomic_DNA"/>
</dbReference>
<feature type="signal peptide" evidence="2">
    <location>
        <begin position="1"/>
        <end position="20"/>
    </location>
</feature>
<organism evidence="4 5">
    <name type="scientific">Candidatus Methylobacter oryzae</name>
    <dbReference type="NCBI Taxonomy" id="2497749"/>
    <lineage>
        <taxon>Bacteria</taxon>
        <taxon>Pseudomonadati</taxon>
        <taxon>Pseudomonadota</taxon>
        <taxon>Gammaproteobacteria</taxon>
        <taxon>Methylococcales</taxon>
        <taxon>Methylococcaceae</taxon>
        <taxon>Methylobacter</taxon>
    </lineage>
</organism>
<sequence length="139" mass="15642">MVPCSTAALMPWLAPLRAWMICCCSFVNLSKLLACTVDVDQWSDYKPEAARPFGNKPVALGYDPSRTRDNASLAALGIPIIAGEAWRVLRTDSYHGQNFQFQSNRIKDVRNSHNVQHIGIDIFSQTKRDTPNATFRHHL</sequence>
<feature type="chain" id="PRO_5045817566" description="Terminase large subunit gp17-like C-terminal domain-containing protein" evidence="2">
    <location>
        <begin position="21"/>
        <end position="139"/>
    </location>
</feature>
<evidence type="ECO:0000259" key="3">
    <source>
        <dbReference type="Pfam" id="PF17289"/>
    </source>
</evidence>
<evidence type="ECO:0000313" key="5">
    <source>
        <dbReference type="Proteomes" id="UP000733744"/>
    </source>
</evidence>
<name>A0ABY3C7T0_9GAMM</name>
<keyword evidence="1" id="KW-1188">Viral release from host cell</keyword>